<evidence type="ECO:0000313" key="2">
    <source>
        <dbReference type="EMBL" id="GBP47995.1"/>
    </source>
</evidence>
<evidence type="ECO:0000256" key="1">
    <source>
        <dbReference type="SAM" id="MobiDB-lite"/>
    </source>
</evidence>
<feature type="compositionally biased region" description="Polar residues" evidence="1">
    <location>
        <begin position="1"/>
        <end position="15"/>
    </location>
</feature>
<dbReference type="EMBL" id="BGZK01000514">
    <property type="protein sequence ID" value="GBP47995.1"/>
    <property type="molecule type" value="Genomic_DNA"/>
</dbReference>
<accession>A0A4C1WCZ9</accession>
<organism evidence="2 3">
    <name type="scientific">Eumeta variegata</name>
    <name type="common">Bagworm moth</name>
    <name type="synonym">Eumeta japonica</name>
    <dbReference type="NCBI Taxonomy" id="151549"/>
    <lineage>
        <taxon>Eukaryota</taxon>
        <taxon>Metazoa</taxon>
        <taxon>Ecdysozoa</taxon>
        <taxon>Arthropoda</taxon>
        <taxon>Hexapoda</taxon>
        <taxon>Insecta</taxon>
        <taxon>Pterygota</taxon>
        <taxon>Neoptera</taxon>
        <taxon>Endopterygota</taxon>
        <taxon>Lepidoptera</taxon>
        <taxon>Glossata</taxon>
        <taxon>Ditrysia</taxon>
        <taxon>Tineoidea</taxon>
        <taxon>Psychidae</taxon>
        <taxon>Oiketicinae</taxon>
        <taxon>Eumeta</taxon>
    </lineage>
</organism>
<keyword evidence="3" id="KW-1185">Reference proteome</keyword>
<comment type="caution">
    <text evidence="2">The sequence shown here is derived from an EMBL/GenBank/DDBJ whole genome shotgun (WGS) entry which is preliminary data.</text>
</comment>
<protein>
    <submittedName>
        <fullName evidence="2">Uncharacterized protein</fullName>
    </submittedName>
</protein>
<dbReference type="AlphaFoldDB" id="A0A4C1WCZ9"/>
<reference evidence="2 3" key="1">
    <citation type="journal article" date="2019" name="Commun. Biol.">
        <title>The bagworm genome reveals a unique fibroin gene that provides high tensile strength.</title>
        <authorList>
            <person name="Kono N."/>
            <person name="Nakamura H."/>
            <person name="Ohtoshi R."/>
            <person name="Tomita M."/>
            <person name="Numata K."/>
            <person name="Arakawa K."/>
        </authorList>
    </citation>
    <scope>NUCLEOTIDE SEQUENCE [LARGE SCALE GENOMIC DNA]</scope>
</reference>
<gene>
    <name evidence="2" type="ORF">EVAR_40419_1</name>
</gene>
<proteinExistence type="predicted"/>
<sequence>MAGSNGEISHSTASASAVEFHPASESPVIHLPPITPFPPPLAHSSPHQTSYSYPRGRKYIAVANTHWVSVEGLESSRFKLFNLK</sequence>
<evidence type="ECO:0000313" key="3">
    <source>
        <dbReference type="Proteomes" id="UP000299102"/>
    </source>
</evidence>
<feature type="region of interest" description="Disordered" evidence="1">
    <location>
        <begin position="1"/>
        <end position="21"/>
    </location>
</feature>
<name>A0A4C1WCZ9_EUMVA</name>
<dbReference type="Proteomes" id="UP000299102">
    <property type="component" value="Unassembled WGS sequence"/>
</dbReference>